<dbReference type="RefSeq" id="WP_347721563.1">
    <property type="nucleotide sequence ID" value="NZ_CP104395.1"/>
</dbReference>
<keyword evidence="2" id="KW-1185">Reference proteome</keyword>
<organism evidence="1 2">
    <name type="scientific">Candidatus Nanohalococcus occultus</name>
    <dbReference type="NCBI Taxonomy" id="2978047"/>
    <lineage>
        <taxon>Archaea</taxon>
        <taxon>Candidatus Nanohalarchaeota</taxon>
        <taxon>Candidatus Nanohalarchaeota incertae sedis</taxon>
        <taxon>Candidatus Nanohalococcus</taxon>
    </lineage>
</organism>
<proteinExistence type="predicted"/>
<gene>
    <name evidence="1" type="ORF">SVXNc_0717</name>
</gene>
<dbReference type="Proteomes" id="UP001218034">
    <property type="component" value="Chromosome"/>
</dbReference>
<sequence>MNAQQMMQMMQQRLGNMELTLHALLAVLDDEDVVDEDRINEKAQEIVEEMEEQQAGAHEGHDHE</sequence>
<evidence type="ECO:0000313" key="1">
    <source>
        <dbReference type="EMBL" id="WEL19731.1"/>
    </source>
</evidence>
<dbReference type="EMBL" id="CP104395">
    <property type="protein sequence ID" value="WEL19731.1"/>
    <property type="molecule type" value="Genomic_DNA"/>
</dbReference>
<accession>A0ABY8CJ75</accession>
<reference evidence="1 2" key="1">
    <citation type="submission" date="2022-09" db="EMBL/GenBank/DDBJ databases">
        <title>Xylan utilization by haloarchaea-nanohaloarchaea associations.</title>
        <authorList>
            <person name="Yakimov M."/>
        </authorList>
    </citation>
    <scope>NUCLEOTIDE SEQUENCE [LARGE SCALE GENOMIC DNA]</scope>
    <source>
        <strain evidence="1 2">SVXNc</strain>
    </source>
</reference>
<dbReference type="GeneID" id="90590154"/>
<protein>
    <submittedName>
        <fullName evidence="1">Uncharacterized protein</fullName>
    </submittedName>
</protein>
<name>A0ABY8CJ75_9ARCH</name>
<evidence type="ECO:0000313" key="2">
    <source>
        <dbReference type="Proteomes" id="UP001218034"/>
    </source>
</evidence>